<dbReference type="STRING" id="1290391.M7UJA3"/>
<evidence type="ECO:0000256" key="1">
    <source>
        <dbReference type="ARBA" id="ARBA00004127"/>
    </source>
</evidence>
<dbReference type="InterPro" id="IPR004837">
    <property type="entry name" value="NaCa_Exmemb"/>
</dbReference>
<dbReference type="FunFam" id="1.20.1420.30:FF:000021">
    <property type="entry name" value="Vacuolar calcium ion transporter"/>
    <property type="match status" value="1"/>
</dbReference>
<feature type="transmembrane region" description="Helical" evidence="9">
    <location>
        <begin position="491"/>
        <end position="517"/>
    </location>
</feature>
<keyword evidence="4 9" id="KW-0812">Transmembrane</keyword>
<evidence type="ECO:0000313" key="12">
    <source>
        <dbReference type="Proteomes" id="UP000012045"/>
    </source>
</evidence>
<evidence type="ECO:0000256" key="8">
    <source>
        <dbReference type="SAM" id="MobiDB-lite"/>
    </source>
</evidence>
<organism evidence="11 12">
    <name type="scientific">Botryotinia fuckeliana (strain BcDW1)</name>
    <name type="common">Noble rot fungus</name>
    <name type="synonym">Botrytis cinerea</name>
    <dbReference type="NCBI Taxonomy" id="1290391"/>
    <lineage>
        <taxon>Eukaryota</taxon>
        <taxon>Fungi</taxon>
        <taxon>Dikarya</taxon>
        <taxon>Ascomycota</taxon>
        <taxon>Pezizomycotina</taxon>
        <taxon>Leotiomycetes</taxon>
        <taxon>Helotiales</taxon>
        <taxon>Sclerotiniaceae</taxon>
        <taxon>Botrytis</taxon>
    </lineage>
</organism>
<dbReference type="GO" id="GO:0006874">
    <property type="term" value="P:intracellular calcium ion homeostasis"/>
    <property type="evidence" value="ECO:0007669"/>
    <property type="project" value="TreeGrafter"/>
</dbReference>
<comment type="similarity">
    <text evidence="2">Belongs to the Ca(2+):cation antiporter (CaCA) (TC 2.A.19) family.</text>
</comment>
<dbReference type="PANTHER" id="PTHR31503">
    <property type="entry name" value="VACUOLAR CALCIUM ION TRANSPORTER"/>
    <property type="match status" value="1"/>
</dbReference>
<dbReference type="FunFam" id="1.20.1420.30:FF:000011">
    <property type="entry name" value="Vacuolar calcium ion transporter"/>
    <property type="match status" value="1"/>
</dbReference>
<feature type="region of interest" description="Disordered" evidence="8">
    <location>
        <begin position="1"/>
        <end position="124"/>
    </location>
</feature>
<evidence type="ECO:0000256" key="6">
    <source>
        <dbReference type="ARBA" id="ARBA00023065"/>
    </source>
</evidence>
<sequence>MFNLDTTKRAARQEAWHGPGTEWNPFSKTTRRSSTFPAQVPDEEALRGLGGSGLRTINTEPRSSASQAPFFNPDNEGTAMEMQDLEKSAANNDGRPSDPSTEATIVGRRSSRQPSVEEKARRRFLDRFTKKGREEVDGEEKKKKGGIFKGKDIKHAPFTLRSQLQNTIFNSWINILLIAAPVGIALNYAGGVNGIVIFVVNFIAIIPLAAMLGFATEEISLHVGESLGGLLNASFGNAVEMIVAIIALAKGEVLIVQTSLVGSILSNLLLVMGMCFFFGGLRREEQFFNQTVAQTAASLLALAIASVIVPTAFDLWSETTDAPIAAISRGTSVILLVVYIGYLYFQLHTHSTMFNEESRKVPMKPRKNALPQGAIAKSLAKAGGIGAGPGRANITERPPNDELINPNAHEEDEDEEGEEAQLHILVAWATLAICTAIIGICAEFMVDSISAVTEGGAISEEFVGLILLPIVGNAAEHATAVTVACKDKMDLAIGVAVGSSMQVALFLIPLLVVIGWIMGNDAMNLSFDGFQVAVLFVAILLVNYLIGDGKSHWLEGMLLQCLYIIIAVCAWYYPATGVA</sequence>
<feature type="compositionally biased region" description="Polar residues" evidence="8">
    <location>
        <begin position="24"/>
        <end position="37"/>
    </location>
</feature>
<keyword evidence="5 9" id="KW-1133">Transmembrane helix</keyword>
<feature type="compositionally biased region" description="Polar residues" evidence="8">
    <location>
        <begin position="55"/>
        <end position="69"/>
    </location>
</feature>
<dbReference type="InterPro" id="IPR004713">
    <property type="entry name" value="CaH_exchang"/>
</dbReference>
<dbReference type="PANTHER" id="PTHR31503:SF20">
    <property type="entry name" value="CA(2+)_H(+) EXCHANGER, PUTATIVE (EUROFUNG)-RELATED"/>
    <property type="match status" value="1"/>
</dbReference>
<feature type="transmembrane region" description="Helical" evidence="9">
    <location>
        <begin position="325"/>
        <end position="345"/>
    </location>
</feature>
<dbReference type="GO" id="GO:0012505">
    <property type="term" value="C:endomembrane system"/>
    <property type="evidence" value="ECO:0007669"/>
    <property type="project" value="UniProtKB-SubCell"/>
</dbReference>
<dbReference type="HOGENOM" id="CLU_008721_4_0_1"/>
<evidence type="ECO:0000256" key="4">
    <source>
        <dbReference type="ARBA" id="ARBA00022692"/>
    </source>
</evidence>
<feature type="transmembrane region" description="Helical" evidence="9">
    <location>
        <begin position="529"/>
        <end position="546"/>
    </location>
</feature>
<dbReference type="GO" id="GO:0000329">
    <property type="term" value="C:fungal-type vacuole membrane"/>
    <property type="evidence" value="ECO:0007669"/>
    <property type="project" value="TreeGrafter"/>
</dbReference>
<name>M7UJA3_BOTF1</name>
<dbReference type="Proteomes" id="UP000012045">
    <property type="component" value="Unassembled WGS sequence"/>
</dbReference>
<feature type="transmembrane region" description="Helical" evidence="9">
    <location>
        <begin position="466"/>
        <end position="484"/>
    </location>
</feature>
<feature type="domain" description="Sodium/calcium exchanger membrane region" evidence="10">
    <location>
        <begin position="194"/>
        <end position="347"/>
    </location>
</feature>
<proteinExistence type="inferred from homology"/>
<keyword evidence="6" id="KW-0406">Ion transport</keyword>
<feature type="compositionally biased region" description="Basic and acidic residues" evidence="8">
    <location>
        <begin position="1"/>
        <end position="15"/>
    </location>
</feature>
<evidence type="ECO:0000256" key="7">
    <source>
        <dbReference type="ARBA" id="ARBA00023136"/>
    </source>
</evidence>
<feature type="domain" description="Sodium/calcium exchanger membrane region" evidence="10">
    <location>
        <begin position="427"/>
        <end position="571"/>
    </location>
</feature>
<comment type="subcellular location">
    <subcellularLocation>
        <location evidence="1">Endomembrane system</location>
        <topology evidence="1">Multi-pass membrane protein</topology>
    </subcellularLocation>
</comment>
<reference evidence="12" key="1">
    <citation type="journal article" date="2013" name="Genome Announc.">
        <title>Draft genome sequence of Botrytis cinerea BcDW1, inoculum for noble rot of grape berries.</title>
        <authorList>
            <person name="Blanco-Ulate B."/>
            <person name="Allen G."/>
            <person name="Powell A.L."/>
            <person name="Cantu D."/>
        </authorList>
    </citation>
    <scope>NUCLEOTIDE SEQUENCE [LARGE SCALE GENOMIC DNA]</scope>
    <source>
        <strain evidence="12">BcDW1</strain>
    </source>
</reference>
<dbReference type="Pfam" id="PF01699">
    <property type="entry name" value="Na_Ca_ex"/>
    <property type="match status" value="2"/>
</dbReference>
<gene>
    <name evidence="11" type="ORF">BcDW1_4537</name>
</gene>
<feature type="compositionally biased region" description="Basic and acidic residues" evidence="8">
    <location>
        <begin position="115"/>
        <end position="124"/>
    </location>
</feature>
<feature type="transmembrane region" description="Helical" evidence="9">
    <location>
        <begin position="195"/>
        <end position="215"/>
    </location>
</feature>
<evidence type="ECO:0000256" key="5">
    <source>
        <dbReference type="ARBA" id="ARBA00022989"/>
    </source>
</evidence>
<feature type="transmembrane region" description="Helical" evidence="9">
    <location>
        <begin position="553"/>
        <end position="573"/>
    </location>
</feature>
<dbReference type="OrthoDB" id="1699231at2759"/>
<feature type="region of interest" description="Disordered" evidence="8">
    <location>
        <begin position="387"/>
        <end position="416"/>
    </location>
</feature>
<accession>M7UJA3</accession>
<feature type="transmembrane region" description="Helical" evidence="9">
    <location>
        <begin position="291"/>
        <end position="313"/>
    </location>
</feature>
<feature type="transmembrane region" description="Helical" evidence="9">
    <location>
        <begin position="254"/>
        <end position="279"/>
    </location>
</feature>
<protein>
    <submittedName>
        <fullName evidence="11">Putative sodium calcium transporter protein</fullName>
    </submittedName>
</protein>
<dbReference type="EMBL" id="KB707846">
    <property type="protein sequence ID" value="EMR86898.1"/>
    <property type="molecule type" value="Genomic_DNA"/>
</dbReference>
<evidence type="ECO:0000256" key="3">
    <source>
        <dbReference type="ARBA" id="ARBA00022448"/>
    </source>
</evidence>
<feature type="transmembrane region" description="Helical" evidence="9">
    <location>
        <begin position="168"/>
        <end position="189"/>
    </location>
</feature>
<keyword evidence="3" id="KW-0813">Transport</keyword>
<evidence type="ECO:0000256" key="9">
    <source>
        <dbReference type="SAM" id="Phobius"/>
    </source>
</evidence>
<evidence type="ECO:0000313" key="11">
    <source>
        <dbReference type="EMBL" id="EMR86898.1"/>
    </source>
</evidence>
<evidence type="ECO:0000259" key="10">
    <source>
        <dbReference type="Pfam" id="PF01699"/>
    </source>
</evidence>
<dbReference type="GO" id="GO:0015369">
    <property type="term" value="F:calcium:proton antiporter activity"/>
    <property type="evidence" value="ECO:0007669"/>
    <property type="project" value="UniProtKB-ARBA"/>
</dbReference>
<dbReference type="AlphaFoldDB" id="M7UJA3"/>
<dbReference type="Gene3D" id="1.20.1420.30">
    <property type="entry name" value="NCX, central ion-binding region"/>
    <property type="match status" value="2"/>
</dbReference>
<dbReference type="InterPro" id="IPR044880">
    <property type="entry name" value="NCX_ion-bd_dom_sf"/>
</dbReference>
<feature type="transmembrane region" description="Helical" evidence="9">
    <location>
        <begin position="425"/>
        <end position="446"/>
    </location>
</feature>
<keyword evidence="7 9" id="KW-0472">Membrane</keyword>
<evidence type="ECO:0000256" key="2">
    <source>
        <dbReference type="ARBA" id="ARBA00008170"/>
    </source>
</evidence>
<feature type="transmembrane region" description="Helical" evidence="9">
    <location>
        <begin position="227"/>
        <end position="248"/>
    </location>
</feature>